<dbReference type="GO" id="GO:0008270">
    <property type="term" value="F:zinc ion binding"/>
    <property type="evidence" value="ECO:0007669"/>
    <property type="project" value="UniProtKB-KW"/>
</dbReference>
<organism evidence="6 7">
    <name type="scientific">Owenia fusiformis</name>
    <name type="common">Polychaete worm</name>
    <dbReference type="NCBI Taxonomy" id="6347"/>
    <lineage>
        <taxon>Eukaryota</taxon>
        <taxon>Metazoa</taxon>
        <taxon>Spiralia</taxon>
        <taxon>Lophotrochozoa</taxon>
        <taxon>Annelida</taxon>
        <taxon>Polychaeta</taxon>
        <taxon>Sedentaria</taxon>
        <taxon>Canalipalpata</taxon>
        <taxon>Sabellida</taxon>
        <taxon>Oweniida</taxon>
        <taxon>Oweniidae</taxon>
        <taxon>Owenia</taxon>
    </lineage>
</organism>
<evidence type="ECO:0000256" key="3">
    <source>
        <dbReference type="ARBA" id="ARBA00022771"/>
    </source>
</evidence>
<dbReference type="PANTHER" id="PTHR14003:SF19">
    <property type="entry name" value="YY2 TRANSCRIPTION FACTOR"/>
    <property type="match status" value="1"/>
</dbReference>
<name>A0A8J1T5L0_OWEFU</name>
<gene>
    <name evidence="6" type="ORF">OFUS_LOCUS10876</name>
</gene>
<keyword evidence="4" id="KW-0862">Zinc</keyword>
<evidence type="ECO:0000313" key="7">
    <source>
        <dbReference type="Proteomes" id="UP000749559"/>
    </source>
</evidence>
<keyword evidence="3" id="KW-0863">Zinc-finger</keyword>
<dbReference type="SMART" id="SM00355">
    <property type="entry name" value="ZnF_C2H2"/>
    <property type="match status" value="5"/>
</dbReference>
<dbReference type="EMBL" id="CAIIXF020000005">
    <property type="protein sequence ID" value="CAH1784730.1"/>
    <property type="molecule type" value="Genomic_DNA"/>
</dbReference>
<evidence type="ECO:0000256" key="4">
    <source>
        <dbReference type="ARBA" id="ARBA00022833"/>
    </source>
</evidence>
<dbReference type="GO" id="GO:0000981">
    <property type="term" value="F:DNA-binding transcription factor activity, RNA polymerase II-specific"/>
    <property type="evidence" value="ECO:0007669"/>
    <property type="project" value="TreeGrafter"/>
</dbReference>
<evidence type="ECO:0000256" key="5">
    <source>
        <dbReference type="SAM" id="MobiDB-lite"/>
    </source>
</evidence>
<comment type="caution">
    <text evidence="6">The sequence shown here is derived from an EMBL/GenBank/DDBJ whole genome shotgun (WGS) entry which is preliminary data.</text>
</comment>
<dbReference type="GO" id="GO:0005667">
    <property type="term" value="C:transcription regulator complex"/>
    <property type="evidence" value="ECO:0007669"/>
    <property type="project" value="TreeGrafter"/>
</dbReference>
<reference evidence="6" key="1">
    <citation type="submission" date="2022-03" db="EMBL/GenBank/DDBJ databases">
        <authorList>
            <person name="Martin C."/>
        </authorList>
    </citation>
    <scope>NUCLEOTIDE SEQUENCE</scope>
</reference>
<dbReference type="GO" id="GO:0000785">
    <property type="term" value="C:chromatin"/>
    <property type="evidence" value="ECO:0007669"/>
    <property type="project" value="TreeGrafter"/>
</dbReference>
<dbReference type="Pfam" id="PF00096">
    <property type="entry name" value="zf-C2H2"/>
    <property type="match status" value="4"/>
</dbReference>
<protein>
    <submittedName>
        <fullName evidence="6">Uncharacterized protein</fullName>
    </submittedName>
</protein>
<dbReference type="SUPFAM" id="SSF57667">
    <property type="entry name" value="beta-beta-alpha zinc fingers"/>
    <property type="match status" value="2"/>
</dbReference>
<dbReference type="PANTHER" id="PTHR14003">
    <property type="entry name" value="TRANSCRIPTIONAL REPRESSOR PROTEIN YY"/>
    <property type="match status" value="1"/>
</dbReference>
<evidence type="ECO:0000256" key="2">
    <source>
        <dbReference type="ARBA" id="ARBA00022737"/>
    </source>
</evidence>
<proteinExistence type="predicted"/>
<dbReference type="FunFam" id="3.30.160.60:FF:000446">
    <property type="entry name" value="Zinc finger protein"/>
    <property type="match status" value="1"/>
</dbReference>
<feature type="compositionally biased region" description="Basic and acidic residues" evidence="5">
    <location>
        <begin position="137"/>
        <end position="148"/>
    </location>
</feature>
<keyword evidence="2" id="KW-0677">Repeat</keyword>
<evidence type="ECO:0000256" key="1">
    <source>
        <dbReference type="ARBA" id="ARBA00022723"/>
    </source>
</evidence>
<accession>A0A8J1T5L0</accession>
<dbReference type="Gene3D" id="3.30.160.60">
    <property type="entry name" value="Classic Zinc Finger"/>
    <property type="match status" value="3"/>
</dbReference>
<dbReference type="InterPro" id="IPR036236">
    <property type="entry name" value="Znf_C2H2_sf"/>
</dbReference>
<keyword evidence="7" id="KW-1185">Reference proteome</keyword>
<dbReference type="OrthoDB" id="6077919at2759"/>
<dbReference type="Proteomes" id="UP000749559">
    <property type="component" value="Unassembled WGS sequence"/>
</dbReference>
<dbReference type="PROSITE" id="PS50157">
    <property type="entry name" value="ZINC_FINGER_C2H2_2"/>
    <property type="match status" value="5"/>
</dbReference>
<keyword evidence="1" id="KW-0479">Metal-binding</keyword>
<sequence length="661" mass="73252">MEVSGEPEANMSSDLLIHVVDNTEEPDGQRDLALENSAQENPAQEGATIAALKNETKIDKNIKHTTAFSKHENETKSLLTNPVAVQLFNPYTMSKVPPIAILVDGQETRLTPLSDSSMTQDEPLNANEDGSPQAKRTRTDSDNDVTVDKEPIPNVLVIENCPNRTEAPVFANPIIGESSGQDVTLVSEEQATPIIFQIAGRPNDLTPQLVQFNPVVAAGDNTPTSIPKRTKPNLSTVKELTTGTPNPGKVGKCFKCELCSATFDRMGNYTRHRMVHTVYVKDDYRYKCKECERMFLQQCDLKRHETIHRGMEPFRCTVCNKGYIRRSDLRIHMKFHNKQKDFHCDQCSKSFYQNGDLKRHIRLVHLQCKVLTCGHCSKKYAKEATLIRHMQTQHRDIILKSLLQELKGEKDGDVSLSDLNAVSQQADSVAIDVETSAGISKITLDLPPDLNLLLQGSSTPLIVSMPTTSLVSLITNANAPLVNTGSMQRVNTTLTPATQTLPSLLIEVPNQTEGGVINVVEQVSQTPTIVQPISNSHNVEQPISETQSVVQPITDSQNVTEQISETQNLVQQIANSQSLVQPIPDTQNEVQNNSESKSIEQHVNISDIQNIVVEQHHTNKQKEDTPVAMATNSDLNPSLTTFKASIWEDQSGENEVEEHLF</sequence>
<dbReference type="AlphaFoldDB" id="A0A8J1T5L0"/>
<feature type="region of interest" description="Disordered" evidence="5">
    <location>
        <begin position="111"/>
        <end position="148"/>
    </location>
</feature>
<evidence type="ECO:0000313" key="6">
    <source>
        <dbReference type="EMBL" id="CAH1784730.1"/>
    </source>
</evidence>
<dbReference type="GO" id="GO:0000978">
    <property type="term" value="F:RNA polymerase II cis-regulatory region sequence-specific DNA binding"/>
    <property type="evidence" value="ECO:0007669"/>
    <property type="project" value="TreeGrafter"/>
</dbReference>
<dbReference type="InterPro" id="IPR013087">
    <property type="entry name" value="Znf_C2H2_type"/>
</dbReference>
<dbReference type="FunFam" id="3.30.160.60:FF:000110">
    <property type="entry name" value="Zinc finger protein-like"/>
    <property type="match status" value="1"/>
</dbReference>
<dbReference type="GO" id="GO:0031519">
    <property type="term" value="C:PcG protein complex"/>
    <property type="evidence" value="ECO:0007669"/>
    <property type="project" value="TreeGrafter"/>
</dbReference>
<dbReference type="PROSITE" id="PS00028">
    <property type="entry name" value="ZINC_FINGER_C2H2_1"/>
    <property type="match status" value="5"/>
</dbReference>
<feature type="compositionally biased region" description="Polar residues" evidence="5">
    <location>
        <begin position="111"/>
        <end position="122"/>
    </location>
</feature>